<proteinExistence type="predicted"/>
<dbReference type="AlphaFoldDB" id="A0A916J3U1"/>
<dbReference type="Proteomes" id="UP000742786">
    <property type="component" value="Unassembled WGS sequence"/>
</dbReference>
<name>A0A916J3U1_9PROT</name>
<protein>
    <submittedName>
        <fullName evidence="1">Uncharacterized protein</fullName>
    </submittedName>
</protein>
<reference evidence="1" key="1">
    <citation type="submission" date="2021-04" db="EMBL/GenBank/DDBJ databases">
        <authorList>
            <person name="Hornung B."/>
        </authorList>
    </citation>
    <scope>NUCLEOTIDE SEQUENCE</scope>
    <source>
        <strain evidence="1">G5G6</strain>
    </source>
</reference>
<evidence type="ECO:0000313" key="2">
    <source>
        <dbReference type="Proteomes" id="UP000742786"/>
    </source>
</evidence>
<sequence length="99" mass="10803">MVNVIPIHMAPSAAMQSAVSVHNNLVRDGWIRQMLICEPRLSELVDTYKKLGYEVRVEDYVAADGDGNAPDTAGGDSGQQVRALYVRKIKASEGDDKSL</sequence>
<accession>A0A916J3U1</accession>
<dbReference type="RefSeq" id="WP_220635615.1">
    <property type="nucleotide sequence ID" value="NZ_CAJQUM010000001.1"/>
</dbReference>
<organism evidence="1 2">
    <name type="scientific">Georgfuchsia toluolica</name>
    <dbReference type="NCBI Taxonomy" id="424218"/>
    <lineage>
        <taxon>Bacteria</taxon>
        <taxon>Pseudomonadati</taxon>
        <taxon>Pseudomonadota</taxon>
        <taxon>Betaproteobacteria</taxon>
        <taxon>Nitrosomonadales</taxon>
        <taxon>Sterolibacteriaceae</taxon>
        <taxon>Georgfuchsia</taxon>
    </lineage>
</organism>
<gene>
    <name evidence="1" type="ORF">GTOL_11562</name>
</gene>
<comment type="caution">
    <text evidence="1">The sequence shown here is derived from an EMBL/GenBank/DDBJ whole genome shotgun (WGS) entry which is preliminary data.</text>
</comment>
<dbReference type="EMBL" id="CAJQUM010000001">
    <property type="protein sequence ID" value="CAG4883679.1"/>
    <property type="molecule type" value="Genomic_DNA"/>
</dbReference>
<keyword evidence="2" id="KW-1185">Reference proteome</keyword>
<evidence type="ECO:0000313" key="1">
    <source>
        <dbReference type="EMBL" id="CAG4883679.1"/>
    </source>
</evidence>